<feature type="compositionally biased region" description="Polar residues" evidence="4">
    <location>
        <begin position="284"/>
        <end position="296"/>
    </location>
</feature>
<evidence type="ECO:0000313" key="9">
    <source>
        <dbReference type="Proteomes" id="UP000605846"/>
    </source>
</evidence>
<evidence type="ECO:0000259" key="7">
    <source>
        <dbReference type="PROSITE" id="PS51021"/>
    </source>
</evidence>
<dbReference type="Pfam" id="PF14604">
    <property type="entry name" value="SH3_9"/>
    <property type="match status" value="1"/>
</dbReference>
<dbReference type="OrthoDB" id="14167at2759"/>
<feature type="compositionally biased region" description="Polar residues" evidence="4">
    <location>
        <begin position="316"/>
        <end position="349"/>
    </location>
</feature>
<dbReference type="GO" id="GO:0033565">
    <property type="term" value="C:ESCRT-0 complex"/>
    <property type="evidence" value="ECO:0007669"/>
    <property type="project" value="TreeGrafter"/>
</dbReference>
<dbReference type="SMART" id="SM00721">
    <property type="entry name" value="BAR"/>
    <property type="match status" value="1"/>
</dbReference>
<keyword evidence="9" id="KW-1185">Reference proteome</keyword>
<dbReference type="SUPFAM" id="SSF50044">
    <property type="entry name" value="SH3-domain"/>
    <property type="match status" value="1"/>
</dbReference>
<dbReference type="Gene3D" id="2.30.30.40">
    <property type="entry name" value="SH3 Domains"/>
    <property type="match status" value="1"/>
</dbReference>
<evidence type="ECO:0000256" key="1">
    <source>
        <dbReference type="ARBA" id="ARBA00022443"/>
    </source>
</evidence>
<evidence type="ECO:0000256" key="2">
    <source>
        <dbReference type="PROSITE-ProRule" id="PRU00192"/>
    </source>
</evidence>
<dbReference type="AlphaFoldDB" id="A0A8H7BXW2"/>
<comment type="caution">
    <text evidence="8">The sequence shown here is derived from an EMBL/GenBank/DDBJ whole genome shotgun (WGS) entry which is preliminary data.</text>
</comment>
<sequence>MTLRLDAHLQTMFVIAVPFFFLHAFITNFSFDYLVGWTGERLGAAKATLQTEDFKRLEAETEKRREGFEKLYEAAELTHAYLSKKKPSPGDAKTKSMPLEALGHCWVSHGCVRPTDSDLGLVLMNLGNAEAKIAAFQEEFSNTIKDGYMETLEHGLKEFKEYSAMKRKLESRRLDYDAKLSRLRSAKKEKPEWEQEMQASKIKYEETERDLIEKMELLQEYEDDHRNALYQFLEAQYTYHLKSSELLNEVRTKLAAHSSEPVMPISTVDASVESMQAMSQPIMASNATPQPTSTPIAASGTATMASTAASNTPPSFDSSVAESTQTSETSKGTSSPKSDVTRPQDQGTTIENTYRKALYAFQGENENELSFQAEDLLTVIEKLDEGWWVGEIEENGTVRRGIFPVNYTEEVSAIPPSRNR</sequence>
<dbReference type="Pfam" id="PF03114">
    <property type="entry name" value="BAR"/>
    <property type="match status" value="1"/>
</dbReference>
<evidence type="ECO:0000256" key="3">
    <source>
        <dbReference type="SAM" id="Coils"/>
    </source>
</evidence>
<keyword evidence="5" id="KW-1133">Transmembrane helix</keyword>
<dbReference type="SMART" id="SM00326">
    <property type="entry name" value="SH3"/>
    <property type="match status" value="1"/>
</dbReference>
<dbReference type="InterPro" id="IPR004148">
    <property type="entry name" value="BAR_dom"/>
</dbReference>
<dbReference type="PROSITE" id="PS50002">
    <property type="entry name" value="SH3"/>
    <property type="match status" value="1"/>
</dbReference>
<accession>A0A8H7BXW2</accession>
<evidence type="ECO:0000256" key="5">
    <source>
        <dbReference type="SAM" id="Phobius"/>
    </source>
</evidence>
<dbReference type="Gene3D" id="1.20.1270.60">
    <property type="entry name" value="Arfaptin homology (AH) domain/BAR domain"/>
    <property type="match status" value="1"/>
</dbReference>
<keyword evidence="3" id="KW-0175">Coiled coil</keyword>
<feature type="coiled-coil region" evidence="3">
    <location>
        <begin position="183"/>
        <end position="224"/>
    </location>
</feature>
<dbReference type="InterPro" id="IPR001452">
    <property type="entry name" value="SH3_domain"/>
</dbReference>
<dbReference type="EMBL" id="JABAYA010000004">
    <property type="protein sequence ID" value="KAF7732125.1"/>
    <property type="molecule type" value="Genomic_DNA"/>
</dbReference>
<dbReference type="InterPro" id="IPR036028">
    <property type="entry name" value="SH3-like_dom_sf"/>
</dbReference>
<dbReference type="InterPro" id="IPR027267">
    <property type="entry name" value="AH/BAR_dom_sf"/>
</dbReference>
<organism evidence="8 9">
    <name type="scientific">Apophysomyces ossiformis</name>
    <dbReference type="NCBI Taxonomy" id="679940"/>
    <lineage>
        <taxon>Eukaryota</taxon>
        <taxon>Fungi</taxon>
        <taxon>Fungi incertae sedis</taxon>
        <taxon>Mucoromycota</taxon>
        <taxon>Mucoromycotina</taxon>
        <taxon>Mucoromycetes</taxon>
        <taxon>Mucorales</taxon>
        <taxon>Mucorineae</taxon>
        <taxon>Mucoraceae</taxon>
        <taxon>Apophysomyces</taxon>
    </lineage>
</organism>
<gene>
    <name evidence="8" type="ORF">EC973_006380</name>
</gene>
<proteinExistence type="predicted"/>
<dbReference type="InterPro" id="IPR050670">
    <property type="entry name" value="STAM"/>
</dbReference>
<dbReference type="PANTHER" id="PTHR45929">
    <property type="entry name" value="JAK PATHWAY SIGNAL TRANSDUCTION ADAPTOR MOLECULE"/>
    <property type="match status" value="1"/>
</dbReference>
<dbReference type="CDD" id="cd00174">
    <property type="entry name" value="SH3"/>
    <property type="match status" value="1"/>
</dbReference>
<evidence type="ECO:0000259" key="6">
    <source>
        <dbReference type="PROSITE" id="PS50002"/>
    </source>
</evidence>
<feature type="region of interest" description="Disordered" evidence="4">
    <location>
        <begin position="284"/>
        <end position="349"/>
    </location>
</feature>
<dbReference type="GO" id="GO:0043328">
    <property type="term" value="P:protein transport to vacuole involved in ubiquitin-dependent protein catabolic process via the multivesicular body sorting pathway"/>
    <property type="evidence" value="ECO:0007669"/>
    <property type="project" value="TreeGrafter"/>
</dbReference>
<dbReference type="PRINTS" id="PR00452">
    <property type="entry name" value="SH3DOMAIN"/>
</dbReference>
<evidence type="ECO:0000256" key="4">
    <source>
        <dbReference type="SAM" id="MobiDB-lite"/>
    </source>
</evidence>
<reference evidence="8" key="1">
    <citation type="submission" date="2020-01" db="EMBL/GenBank/DDBJ databases">
        <title>Genome Sequencing of Three Apophysomyces-Like Fungal Strains Confirms a Novel Fungal Genus in the Mucoromycota with divergent Burkholderia-like Endosymbiotic Bacteria.</title>
        <authorList>
            <person name="Stajich J.E."/>
            <person name="Macias A.M."/>
            <person name="Carter-House D."/>
            <person name="Lovett B."/>
            <person name="Kasson L.R."/>
            <person name="Berry K."/>
            <person name="Grigoriev I."/>
            <person name="Chang Y."/>
            <person name="Spatafora J."/>
            <person name="Kasson M.T."/>
        </authorList>
    </citation>
    <scope>NUCLEOTIDE SEQUENCE</scope>
    <source>
        <strain evidence="8">NRRL A-21654</strain>
    </source>
</reference>
<feature type="compositionally biased region" description="Low complexity" evidence="4">
    <location>
        <begin position="297"/>
        <end position="315"/>
    </location>
</feature>
<name>A0A8H7BXW2_9FUNG</name>
<feature type="transmembrane region" description="Helical" evidence="5">
    <location>
        <begin position="12"/>
        <end position="31"/>
    </location>
</feature>
<dbReference type="PANTHER" id="PTHR45929:SF3">
    <property type="entry name" value="JAK PATHWAY SIGNAL TRANSDUCTION ADAPTOR MOLECULE"/>
    <property type="match status" value="1"/>
</dbReference>
<dbReference type="PROSITE" id="PS51021">
    <property type="entry name" value="BAR"/>
    <property type="match status" value="1"/>
</dbReference>
<evidence type="ECO:0000313" key="8">
    <source>
        <dbReference type="EMBL" id="KAF7732125.1"/>
    </source>
</evidence>
<keyword evidence="1 2" id="KW-0728">SH3 domain</keyword>
<feature type="domain" description="SH3" evidence="6">
    <location>
        <begin position="350"/>
        <end position="413"/>
    </location>
</feature>
<dbReference type="SUPFAM" id="SSF103657">
    <property type="entry name" value="BAR/IMD domain-like"/>
    <property type="match status" value="1"/>
</dbReference>
<feature type="domain" description="BAR" evidence="7">
    <location>
        <begin position="39"/>
        <end position="263"/>
    </location>
</feature>
<keyword evidence="5" id="KW-0812">Transmembrane</keyword>
<keyword evidence="5" id="KW-0472">Membrane</keyword>
<dbReference type="Proteomes" id="UP000605846">
    <property type="component" value="Unassembled WGS sequence"/>
</dbReference>
<protein>
    <submittedName>
        <fullName evidence="8">Uncharacterized protein</fullName>
    </submittedName>
</protein>